<sequence>MLSFIKSPTRALLHQISDNPCVIVGRDKFGMSVGVSSIVVWKVPAEVADHPRWRAFGHTNKAHSKILLHESDDLAALIERVDTISSLYLKPNTRWRTKDSSSEQHNLIRNLLKQRKQGSTKFIDSFWVPGREEVGGQLIIEDLTRGEACDTITRLMLANGKTIKDDLL</sequence>
<accession>A0A2X0KML2</accession>
<name>A0A2X0KML2_9BASI</name>
<gene>
    <name evidence="1" type="ORF">BZ3500_MVSOF-1268-A1-R1_CHR11-3G03535</name>
</gene>
<evidence type="ECO:0000313" key="2">
    <source>
        <dbReference type="Proteomes" id="UP000249723"/>
    </source>
</evidence>
<reference evidence="2" key="1">
    <citation type="submission" date="2016-10" db="EMBL/GenBank/DDBJ databases">
        <authorList>
            <person name="Jeantristanb JTB J.-T."/>
            <person name="Ricardo R."/>
        </authorList>
    </citation>
    <scope>NUCLEOTIDE SEQUENCE [LARGE SCALE GENOMIC DNA]</scope>
</reference>
<dbReference type="AlphaFoldDB" id="A0A2X0KML2"/>
<keyword evidence="2" id="KW-1185">Reference proteome</keyword>
<proteinExistence type="predicted"/>
<evidence type="ECO:0000313" key="1">
    <source>
        <dbReference type="EMBL" id="SCZ95002.1"/>
    </source>
</evidence>
<protein>
    <submittedName>
        <fullName evidence="1">BZ3500_MvSof-1268-A1-R1_Chr11-3g03535 protein</fullName>
    </submittedName>
</protein>
<dbReference type="EMBL" id="FMWP01000060">
    <property type="protein sequence ID" value="SCZ95002.1"/>
    <property type="molecule type" value="Genomic_DNA"/>
</dbReference>
<organism evidence="1 2">
    <name type="scientific">Microbotryum saponariae</name>
    <dbReference type="NCBI Taxonomy" id="289078"/>
    <lineage>
        <taxon>Eukaryota</taxon>
        <taxon>Fungi</taxon>
        <taxon>Dikarya</taxon>
        <taxon>Basidiomycota</taxon>
        <taxon>Pucciniomycotina</taxon>
        <taxon>Microbotryomycetes</taxon>
        <taxon>Microbotryales</taxon>
        <taxon>Microbotryaceae</taxon>
        <taxon>Microbotryum</taxon>
    </lineage>
</organism>
<dbReference type="Proteomes" id="UP000249723">
    <property type="component" value="Unassembled WGS sequence"/>
</dbReference>